<comment type="caution">
    <text evidence="8">The sequence shown here is derived from an EMBL/GenBank/DDBJ whole genome shotgun (WGS) entry which is preliminary data.</text>
</comment>
<dbReference type="Gene3D" id="3.40.30.10">
    <property type="entry name" value="Glutaredoxin"/>
    <property type="match status" value="1"/>
</dbReference>
<keyword evidence="5" id="KW-0560">Oxidoreductase</keyword>
<sequence length="370" mass="40181">MTAIRSAGTFPALVPGDPFPQMAPRIQGRAKFAIDTLAGRYIVLCFHGSAADPRGRAALDALARHRAAFDDVRASAFAVSVDPADAAEGRVADEAKGLRFVLDFDGAVSRRCGAVPAEAAGDGPRPFRQFWLVVDPTLHVLATFPFADAAGTDAHEAVFAFLDGLPPPARYGGFEIPAPVLILPNVFEPDLCRHLIGLYDAEARGQSGIMRAGAGVIDGSFKRRRDYVVEDEDLLREIQIRTHRRVIPEINRLFFMRITRMERYIVGCYAAEDGGHFSAHRDNTQDITAHRRFAVSINLSGDFEGGAVSFPEYNARGYKAPPGWAVVFPANILHAVGRVTAGRRYAFLPFVYDDAGAGIRARQEAQASAA</sequence>
<accession>A0ABQ4TWE2</accession>
<proteinExistence type="predicted"/>
<dbReference type="RefSeq" id="WP_238181952.1">
    <property type="nucleotide sequence ID" value="NZ_BPRB01000075.1"/>
</dbReference>
<dbReference type="InterPro" id="IPR006620">
    <property type="entry name" value="Pro_4_hyd_alph"/>
</dbReference>
<evidence type="ECO:0000313" key="9">
    <source>
        <dbReference type="Proteomes" id="UP001055057"/>
    </source>
</evidence>
<evidence type="ECO:0000256" key="1">
    <source>
        <dbReference type="ARBA" id="ARBA00001961"/>
    </source>
</evidence>
<feature type="domain" description="Fe2OG dioxygenase" evidence="7">
    <location>
        <begin position="257"/>
        <end position="354"/>
    </location>
</feature>
<keyword evidence="9" id="KW-1185">Reference proteome</keyword>
<evidence type="ECO:0000256" key="5">
    <source>
        <dbReference type="ARBA" id="ARBA00023002"/>
    </source>
</evidence>
<evidence type="ECO:0000256" key="2">
    <source>
        <dbReference type="ARBA" id="ARBA00022723"/>
    </source>
</evidence>
<reference evidence="8" key="1">
    <citation type="journal article" date="2021" name="Front. Microbiol.">
        <title>Comprehensive Comparative Genomics and Phenotyping of Methylobacterium Species.</title>
        <authorList>
            <person name="Alessa O."/>
            <person name="Ogura Y."/>
            <person name="Fujitani Y."/>
            <person name="Takami H."/>
            <person name="Hayashi T."/>
            <person name="Sahin N."/>
            <person name="Tani A."/>
        </authorList>
    </citation>
    <scope>NUCLEOTIDE SEQUENCE</scope>
    <source>
        <strain evidence="8">DSM 23632</strain>
    </source>
</reference>
<dbReference type="InterPro" id="IPR000866">
    <property type="entry name" value="AhpC/TSA"/>
</dbReference>
<dbReference type="InterPro" id="IPR036249">
    <property type="entry name" value="Thioredoxin-like_sf"/>
</dbReference>
<dbReference type="PROSITE" id="PS51471">
    <property type="entry name" value="FE2OG_OXY"/>
    <property type="match status" value="1"/>
</dbReference>
<protein>
    <submittedName>
        <fullName evidence="8">PKHD-type hydroxylase YbiX</fullName>
    </submittedName>
</protein>
<keyword evidence="6" id="KW-0408">Iron</keyword>
<dbReference type="InterPro" id="IPR005123">
    <property type="entry name" value="Oxoglu/Fe-dep_dioxygenase_dom"/>
</dbReference>
<dbReference type="EMBL" id="BPRB01000075">
    <property type="protein sequence ID" value="GJE59366.1"/>
    <property type="molecule type" value="Genomic_DNA"/>
</dbReference>
<organism evidence="8 9">
    <name type="scientific">Methylobacterium trifolii</name>
    <dbReference type="NCBI Taxonomy" id="1003092"/>
    <lineage>
        <taxon>Bacteria</taxon>
        <taxon>Pseudomonadati</taxon>
        <taxon>Pseudomonadota</taxon>
        <taxon>Alphaproteobacteria</taxon>
        <taxon>Hyphomicrobiales</taxon>
        <taxon>Methylobacteriaceae</taxon>
        <taxon>Methylobacterium</taxon>
    </lineage>
</organism>
<evidence type="ECO:0000313" key="8">
    <source>
        <dbReference type="EMBL" id="GJE59366.1"/>
    </source>
</evidence>
<gene>
    <name evidence="8" type="primary">ybiX</name>
    <name evidence="8" type="ORF">MPOCJGCO_1457</name>
</gene>
<evidence type="ECO:0000256" key="4">
    <source>
        <dbReference type="ARBA" id="ARBA00022964"/>
    </source>
</evidence>
<dbReference type="InterPro" id="IPR044862">
    <property type="entry name" value="Pro_4_hyd_alph_FE2OG_OXY"/>
</dbReference>
<comment type="cofactor">
    <cofactor evidence="1">
        <name>L-ascorbate</name>
        <dbReference type="ChEBI" id="CHEBI:38290"/>
    </cofactor>
</comment>
<dbReference type="Pfam" id="PF13640">
    <property type="entry name" value="2OG-FeII_Oxy_3"/>
    <property type="match status" value="1"/>
</dbReference>
<dbReference type="SMART" id="SM00702">
    <property type="entry name" value="P4Hc"/>
    <property type="match status" value="1"/>
</dbReference>
<keyword evidence="2" id="KW-0479">Metal-binding</keyword>
<dbReference type="SUPFAM" id="SSF52833">
    <property type="entry name" value="Thioredoxin-like"/>
    <property type="match status" value="1"/>
</dbReference>
<dbReference type="Gene3D" id="2.60.120.620">
    <property type="entry name" value="q2cbj1_9rhob like domain"/>
    <property type="match status" value="1"/>
</dbReference>
<evidence type="ECO:0000256" key="3">
    <source>
        <dbReference type="ARBA" id="ARBA00022896"/>
    </source>
</evidence>
<reference evidence="8" key="2">
    <citation type="submission" date="2021-08" db="EMBL/GenBank/DDBJ databases">
        <authorList>
            <person name="Tani A."/>
            <person name="Ola A."/>
            <person name="Ogura Y."/>
            <person name="Katsura K."/>
            <person name="Hayashi T."/>
        </authorList>
    </citation>
    <scope>NUCLEOTIDE SEQUENCE</scope>
    <source>
        <strain evidence="8">DSM 23632</strain>
    </source>
</reference>
<evidence type="ECO:0000256" key="6">
    <source>
        <dbReference type="ARBA" id="ARBA00023004"/>
    </source>
</evidence>
<evidence type="ECO:0000259" key="7">
    <source>
        <dbReference type="PROSITE" id="PS51471"/>
    </source>
</evidence>
<keyword evidence="3" id="KW-0847">Vitamin C</keyword>
<dbReference type="Proteomes" id="UP001055057">
    <property type="component" value="Unassembled WGS sequence"/>
</dbReference>
<keyword evidence="4" id="KW-0223">Dioxygenase</keyword>
<dbReference type="Pfam" id="PF00578">
    <property type="entry name" value="AhpC-TSA"/>
    <property type="match status" value="1"/>
</dbReference>
<name>A0ABQ4TWE2_9HYPH</name>